<dbReference type="InParanoid" id="A0A251SR49"/>
<reference evidence="3" key="1">
    <citation type="journal article" date="2017" name="Nature">
        <title>The sunflower genome provides insights into oil metabolism, flowering and Asterid evolution.</title>
        <authorList>
            <person name="Badouin H."/>
            <person name="Gouzy J."/>
            <person name="Grassa C.J."/>
            <person name="Murat F."/>
            <person name="Staton S.E."/>
            <person name="Cottret L."/>
            <person name="Lelandais-Briere C."/>
            <person name="Owens G.L."/>
            <person name="Carrere S."/>
            <person name="Mayjonade B."/>
            <person name="Legrand L."/>
            <person name="Gill N."/>
            <person name="Kane N.C."/>
            <person name="Bowers J.E."/>
            <person name="Hubner S."/>
            <person name="Bellec A."/>
            <person name="Berard A."/>
            <person name="Berges H."/>
            <person name="Blanchet N."/>
            <person name="Boniface M.C."/>
            <person name="Brunel D."/>
            <person name="Catrice O."/>
            <person name="Chaidir N."/>
            <person name="Claudel C."/>
            <person name="Donnadieu C."/>
            <person name="Faraut T."/>
            <person name="Fievet G."/>
            <person name="Helmstetter N."/>
            <person name="King M."/>
            <person name="Knapp S.J."/>
            <person name="Lai Z."/>
            <person name="Le Paslier M.C."/>
            <person name="Lippi Y."/>
            <person name="Lorenzon L."/>
            <person name="Mandel J.R."/>
            <person name="Marage G."/>
            <person name="Marchand G."/>
            <person name="Marquand E."/>
            <person name="Bret-Mestries E."/>
            <person name="Morien E."/>
            <person name="Nambeesan S."/>
            <person name="Nguyen T."/>
            <person name="Pegot-Espagnet P."/>
            <person name="Pouilly N."/>
            <person name="Raftis F."/>
            <person name="Sallet E."/>
            <person name="Schiex T."/>
            <person name="Thomas J."/>
            <person name="Vandecasteele C."/>
            <person name="Vares D."/>
            <person name="Vear F."/>
            <person name="Vautrin S."/>
            <person name="Crespi M."/>
            <person name="Mangin B."/>
            <person name="Burke J.M."/>
            <person name="Salse J."/>
            <person name="Munos S."/>
            <person name="Vincourt P."/>
            <person name="Rieseberg L.H."/>
            <person name="Langlade N.B."/>
        </authorList>
    </citation>
    <scope>NUCLEOTIDE SEQUENCE [LARGE SCALE GENOMIC DNA]</scope>
    <source>
        <strain evidence="3">cv. SF193</strain>
    </source>
</reference>
<evidence type="ECO:0008006" key="4">
    <source>
        <dbReference type="Google" id="ProtNLM"/>
    </source>
</evidence>
<protein>
    <recommendedName>
        <fullName evidence="4">Transmembrane protein</fullName>
    </recommendedName>
</protein>
<feature type="chain" id="PRO_5012919590" description="Transmembrane protein" evidence="1">
    <location>
        <begin position="29"/>
        <end position="116"/>
    </location>
</feature>
<dbReference type="EMBL" id="CM007902">
    <property type="protein sequence ID" value="OTG01023.1"/>
    <property type="molecule type" value="Genomic_DNA"/>
</dbReference>
<keyword evidence="3" id="KW-1185">Reference proteome</keyword>
<evidence type="ECO:0000313" key="3">
    <source>
        <dbReference type="Proteomes" id="UP000215914"/>
    </source>
</evidence>
<keyword evidence="1" id="KW-0732">Signal</keyword>
<feature type="signal peptide" evidence="1">
    <location>
        <begin position="1"/>
        <end position="28"/>
    </location>
</feature>
<gene>
    <name evidence="2" type="ORF">HannXRQ_Chr13g0397511</name>
</gene>
<proteinExistence type="predicted"/>
<dbReference type="AlphaFoldDB" id="A0A251SR49"/>
<name>A0A251SR49_HELAN</name>
<evidence type="ECO:0000313" key="2">
    <source>
        <dbReference type="EMBL" id="OTG01023.1"/>
    </source>
</evidence>
<evidence type="ECO:0000256" key="1">
    <source>
        <dbReference type="SAM" id="SignalP"/>
    </source>
</evidence>
<dbReference type="Proteomes" id="UP000215914">
    <property type="component" value="Chromosome 13"/>
</dbReference>
<accession>A0A251SR49</accession>
<organism evidence="2 3">
    <name type="scientific">Helianthus annuus</name>
    <name type="common">Common sunflower</name>
    <dbReference type="NCBI Taxonomy" id="4232"/>
    <lineage>
        <taxon>Eukaryota</taxon>
        <taxon>Viridiplantae</taxon>
        <taxon>Streptophyta</taxon>
        <taxon>Embryophyta</taxon>
        <taxon>Tracheophyta</taxon>
        <taxon>Spermatophyta</taxon>
        <taxon>Magnoliopsida</taxon>
        <taxon>eudicotyledons</taxon>
        <taxon>Gunneridae</taxon>
        <taxon>Pentapetalae</taxon>
        <taxon>asterids</taxon>
        <taxon>campanulids</taxon>
        <taxon>Asterales</taxon>
        <taxon>Asteraceae</taxon>
        <taxon>Asteroideae</taxon>
        <taxon>Heliantheae alliance</taxon>
        <taxon>Heliantheae</taxon>
        <taxon>Helianthus</taxon>
    </lineage>
</organism>
<sequence length="116" mass="12417">MNMKKMKMTMMWLLILSSLLCLHLHASSSPKKIIHSIDTREEVVVHKSGVNPVVRHGGGGHGGGVGGHPGVLIPIYAYAGGHKNQHGRNNSENNSTGLPKLISTTLALVLLLTCCF</sequence>